<keyword evidence="1" id="KW-0732">Signal</keyword>
<protein>
    <submittedName>
        <fullName evidence="2">Uncharacterized protein</fullName>
    </submittedName>
</protein>
<feature type="non-terminal residue" evidence="2">
    <location>
        <position position="254"/>
    </location>
</feature>
<keyword evidence="3" id="KW-1185">Reference proteome</keyword>
<gene>
    <name evidence="2" type="ORF">BT63DRAFT_443741</name>
</gene>
<reference evidence="2" key="1">
    <citation type="journal article" date="2020" name="Stud. Mycol.">
        <title>101 Dothideomycetes genomes: a test case for predicting lifestyles and emergence of pathogens.</title>
        <authorList>
            <person name="Haridas S."/>
            <person name="Albert R."/>
            <person name="Binder M."/>
            <person name="Bloem J."/>
            <person name="Labutti K."/>
            <person name="Salamov A."/>
            <person name="Andreopoulos B."/>
            <person name="Baker S."/>
            <person name="Barry K."/>
            <person name="Bills G."/>
            <person name="Bluhm B."/>
            <person name="Cannon C."/>
            <person name="Castanera R."/>
            <person name="Culley D."/>
            <person name="Daum C."/>
            <person name="Ezra D."/>
            <person name="Gonzalez J."/>
            <person name="Henrissat B."/>
            <person name="Kuo A."/>
            <person name="Liang C."/>
            <person name="Lipzen A."/>
            <person name="Lutzoni F."/>
            <person name="Magnuson J."/>
            <person name="Mondo S."/>
            <person name="Nolan M."/>
            <person name="Ohm R."/>
            <person name="Pangilinan J."/>
            <person name="Park H.-J."/>
            <person name="Ramirez L."/>
            <person name="Alfaro M."/>
            <person name="Sun H."/>
            <person name="Tritt A."/>
            <person name="Yoshinaga Y."/>
            <person name="Zwiers L.-H."/>
            <person name="Turgeon B."/>
            <person name="Goodwin S."/>
            <person name="Spatafora J."/>
            <person name="Crous P."/>
            <person name="Grigoriev I."/>
        </authorList>
    </citation>
    <scope>NUCLEOTIDE SEQUENCE</scope>
    <source>
        <strain evidence="2">CBS 115976</strain>
    </source>
</reference>
<name>A0A6A6U179_9PEZI</name>
<dbReference type="AlphaFoldDB" id="A0A6A6U179"/>
<feature type="signal peptide" evidence="1">
    <location>
        <begin position="1"/>
        <end position="18"/>
    </location>
</feature>
<feature type="chain" id="PRO_5025531583" evidence="1">
    <location>
        <begin position="19"/>
        <end position="254"/>
    </location>
</feature>
<proteinExistence type="predicted"/>
<accession>A0A6A6U179</accession>
<sequence>MLLAILLLVASYFKLSKSQKTSGNRETPRRIFPNSDNQWEIEYVQLKKWADPKGAAPEVEMSFNLYRTYLNKCQGCPKGDLGIFGILQCLSPQLSPPCGWILPDNPIRCTGRAKMDVIEGKLRSASKWETCQSYPRAIEGERNVPEDRKQFIKWRPIDWEEQDLRDLKPPPNQNYTECPFTSAKIEIMYGVPQFNGSTSQVKTYNARLHFDRTVLYCSSVDIPGGPQFSGQFLYGAHGGLLCPPYDPAFCSLMV</sequence>
<dbReference type="EMBL" id="MU004242">
    <property type="protein sequence ID" value="KAF2664694.1"/>
    <property type="molecule type" value="Genomic_DNA"/>
</dbReference>
<evidence type="ECO:0000313" key="2">
    <source>
        <dbReference type="EMBL" id="KAF2664694.1"/>
    </source>
</evidence>
<dbReference type="Proteomes" id="UP000799302">
    <property type="component" value="Unassembled WGS sequence"/>
</dbReference>
<evidence type="ECO:0000313" key="3">
    <source>
        <dbReference type="Proteomes" id="UP000799302"/>
    </source>
</evidence>
<organism evidence="2 3">
    <name type="scientific">Microthyrium microscopicum</name>
    <dbReference type="NCBI Taxonomy" id="703497"/>
    <lineage>
        <taxon>Eukaryota</taxon>
        <taxon>Fungi</taxon>
        <taxon>Dikarya</taxon>
        <taxon>Ascomycota</taxon>
        <taxon>Pezizomycotina</taxon>
        <taxon>Dothideomycetes</taxon>
        <taxon>Dothideomycetes incertae sedis</taxon>
        <taxon>Microthyriales</taxon>
        <taxon>Microthyriaceae</taxon>
        <taxon>Microthyrium</taxon>
    </lineage>
</organism>
<evidence type="ECO:0000256" key="1">
    <source>
        <dbReference type="SAM" id="SignalP"/>
    </source>
</evidence>